<gene>
    <name evidence="1" type="ORF">AKG39_00140</name>
</gene>
<dbReference type="EMBL" id="LGYO01000001">
    <property type="protein sequence ID" value="KNZ43607.1"/>
    <property type="molecule type" value="Genomic_DNA"/>
</dbReference>
<protein>
    <submittedName>
        <fullName evidence="1">Molybdenum hydroxylase</fullName>
    </submittedName>
</protein>
<organism evidence="1 2">
    <name type="scientific">Acetobacterium bakii</name>
    <dbReference type="NCBI Taxonomy" id="52689"/>
    <lineage>
        <taxon>Bacteria</taxon>
        <taxon>Bacillati</taxon>
        <taxon>Bacillota</taxon>
        <taxon>Clostridia</taxon>
        <taxon>Eubacteriales</taxon>
        <taxon>Eubacteriaceae</taxon>
        <taxon>Acetobacterium</taxon>
    </lineage>
</organism>
<sequence>MPKNISEYTNLVIVRGAGDIASGTICRLYQCGFAVAALEAEKPTVIRRWAAFASAVTEGEVTVEDLTALRCDTEQEIAEALETGKIPICVDPEGIWIKKLNPFAVVDAILAKKNIGTTREMAPIVIGLGPGFTAGMDVDAVIETNRGHDLGRVIYKGAAAENTGVPGSIDGYTHERVIRAPSAGVVRIVRDIGTVVKAGDCLAVIDGREVMSKIAGVVRGIIADGSSVFKGMKIADVDPRGNAGYCNTISDKARNLSGGVLEAIIHYVAK</sequence>
<dbReference type="STRING" id="52689.AKG39_00140"/>
<dbReference type="PATRIC" id="fig|52689.4.peg.29"/>
<keyword evidence="2" id="KW-1185">Reference proteome</keyword>
<comment type="caution">
    <text evidence="1">The sequence shown here is derived from an EMBL/GenBank/DDBJ whole genome shotgun (WGS) entry which is preliminary data.</text>
</comment>
<evidence type="ECO:0000313" key="2">
    <source>
        <dbReference type="Proteomes" id="UP000036873"/>
    </source>
</evidence>
<dbReference type="Proteomes" id="UP000036873">
    <property type="component" value="Unassembled WGS sequence"/>
</dbReference>
<proteinExistence type="predicted"/>
<dbReference type="AlphaFoldDB" id="A0A0L6U5J9"/>
<dbReference type="NCBIfam" id="TIGR03309">
    <property type="entry name" value="matur_yqeB"/>
    <property type="match status" value="1"/>
</dbReference>
<reference evidence="2" key="1">
    <citation type="submission" date="2015-07" db="EMBL/GenBank/DDBJ databases">
        <title>Draft genome sequence of Acetobacterium bakii DSM 8293, a potential psychrophilic chemical producer through syngas fermentation.</title>
        <authorList>
            <person name="Song Y."/>
            <person name="Hwang S."/>
            <person name="Cho B.-K."/>
        </authorList>
    </citation>
    <scope>NUCLEOTIDE SEQUENCE [LARGE SCALE GENOMIC DNA]</scope>
    <source>
        <strain evidence="2">DSM 8239</strain>
    </source>
</reference>
<evidence type="ECO:0000313" key="1">
    <source>
        <dbReference type="EMBL" id="KNZ43607.1"/>
    </source>
</evidence>
<dbReference type="InterPro" id="IPR017695">
    <property type="entry name" value="Se-dep_Mo_hydrolase_YqeB"/>
</dbReference>
<dbReference type="RefSeq" id="WP_050738330.1">
    <property type="nucleotide sequence ID" value="NZ_LGYO01000001.1"/>
</dbReference>
<dbReference type="OrthoDB" id="9804366at2"/>
<name>A0A0L6U5J9_9FIRM</name>
<accession>A0A0L6U5J9</accession>